<organism evidence="3 4">
    <name type="scientific">Hyphodiscus hymeniophilus</name>
    <dbReference type="NCBI Taxonomy" id="353542"/>
    <lineage>
        <taxon>Eukaryota</taxon>
        <taxon>Fungi</taxon>
        <taxon>Dikarya</taxon>
        <taxon>Ascomycota</taxon>
        <taxon>Pezizomycotina</taxon>
        <taxon>Leotiomycetes</taxon>
        <taxon>Helotiales</taxon>
        <taxon>Hyphodiscaceae</taxon>
        <taxon>Hyphodiscus</taxon>
    </lineage>
</organism>
<dbReference type="InterPro" id="IPR021838">
    <property type="entry name" value="DUF3431"/>
</dbReference>
<evidence type="ECO:0000313" key="3">
    <source>
        <dbReference type="EMBL" id="KAG0646772.1"/>
    </source>
</evidence>
<protein>
    <submittedName>
        <fullName evidence="3">Uncharacterized protein</fullName>
    </submittedName>
</protein>
<evidence type="ECO:0000313" key="4">
    <source>
        <dbReference type="Proteomes" id="UP000785200"/>
    </source>
</evidence>
<dbReference type="PANTHER" id="PTHR37490">
    <property type="entry name" value="EXPRESSED PROTEIN"/>
    <property type="match status" value="1"/>
</dbReference>
<name>A0A9P6VF63_9HELO</name>
<evidence type="ECO:0000256" key="1">
    <source>
        <dbReference type="SAM" id="Coils"/>
    </source>
</evidence>
<feature type="region of interest" description="Disordered" evidence="2">
    <location>
        <begin position="138"/>
        <end position="157"/>
    </location>
</feature>
<dbReference type="PANTHER" id="PTHR37490:SF3">
    <property type="entry name" value="DUF3431 DOMAIN CONTAINING PROTEIN"/>
    <property type="match status" value="1"/>
</dbReference>
<proteinExistence type="predicted"/>
<dbReference type="EMBL" id="VNKQ01000014">
    <property type="protein sequence ID" value="KAG0646772.1"/>
    <property type="molecule type" value="Genomic_DNA"/>
</dbReference>
<dbReference type="Proteomes" id="UP000785200">
    <property type="component" value="Unassembled WGS sequence"/>
</dbReference>
<keyword evidence="4" id="KW-1185">Reference proteome</keyword>
<keyword evidence="1" id="KW-0175">Coiled coil</keyword>
<dbReference type="AlphaFoldDB" id="A0A9P6VF63"/>
<dbReference type="OrthoDB" id="426718at2759"/>
<feature type="coiled-coil region" evidence="1">
    <location>
        <begin position="110"/>
        <end position="137"/>
    </location>
</feature>
<dbReference type="Pfam" id="PF11913">
    <property type="entry name" value="DUF3431"/>
    <property type="match status" value="1"/>
</dbReference>
<accession>A0A9P6VF63</accession>
<reference evidence="3" key="1">
    <citation type="submission" date="2019-07" db="EMBL/GenBank/DDBJ databases">
        <title>Hyphodiscus hymeniophilus genome sequencing and assembly.</title>
        <authorList>
            <person name="Kramer G."/>
            <person name="Nodwell J."/>
        </authorList>
    </citation>
    <scope>NUCLEOTIDE SEQUENCE</scope>
    <source>
        <strain evidence="3">ATCC 34498</strain>
    </source>
</reference>
<comment type="caution">
    <text evidence="3">The sequence shown here is derived from an EMBL/GenBank/DDBJ whole genome shotgun (WGS) entry which is preliminary data.</text>
</comment>
<sequence>MHPQSFTLRRNKGHEVMVYLSHIIHNYDDLADVNIFMHSHRHSWHNVELLDHDAVQIIWRLSAERVQREGYMNMRCTPSLLIPFLRKSMEIHLAICIHGSPCGEEEYAAYWEKNADRVRLEEELKRWKEDVARIQQLREEGKTDEAAQTEEPEAGKDLELEGTIGGVLAWCQEQRKKAKTRGDVAMYRAVEAVRMWRDGHGF</sequence>
<evidence type="ECO:0000256" key="2">
    <source>
        <dbReference type="SAM" id="MobiDB-lite"/>
    </source>
</evidence>
<gene>
    <name evidence="3" type="ORF">D0Z07_6408</name>
</gene>